<proteinExistence type="predicted"/>
<feature type="region of interest" description="Disordered" evidence="1">
    <location>
        <begin position="282"/>
        <end position="314"/>
    </location>
</feature>
<dbReference type="AlphaFoldDB" id="A0AAN5CYN0"/>
<comment type="caution">
    <text evidence="2">The sequence shown here is derived from an EMBL/GenBank/DDBJ whole genome shotgun (WGS) entry which is preliminary data.</text>
</comment>
<keyword evidence="3" id="KW-1185">Reference proteome</keyword>
<dbReference type="InterPro" id="IPR030045">
    <property type="entry name" value="CTNNAL1"/>
</dbReference>
<feature type="region of interest" description="Disordered" evidence="1">
    <location>
        <begin position="1"/>
        <end position="33"/>
    </location>
</feature>
<accession>A0AAN5CYN0</accession>
<feature type="compositionally biased region" description="Basic and acidic residues" evidence="1">
    <location>
        <begin position="494"/>
        <end position="505"/>
    </location>
</feature>
<organism evidence="2 3">
    <name type="scientific">Pristionchus mayeri</name>
    <dbReference type="NCBI Taxonomy" id="1317129"/>
    <lineage>
        <taxon>Eukaryota</taxon>
        <taxon>Metazoa</taxon>
        <taxon>Ecdysozoa</taxon>
        <taxon>Nematoda</taxon>
        <taxon>Chromadorea</taxon>
        <taxon>Rhabditida</taxon>
        <taxon>Rhabditina</taxon>
        <taxon>Diplogasteromorpha</taxon>
        <taxon>Diplogasteroidea</taxon>
        <taxon>Neodiplogasteridae</taxon>
        <taxon>Pristionchus</taxon>
    </lineage>
</organism>
<dbReference type="PANTHER" id="PTHR46342">
    <property type="entry name" value="ALPHA-CATULIN"/>
    <property type="match status" value="1"/>
</dbReference>
<feature type="region of interest" description="Disordered" evidence="1">
    <location>
        <begin position="492"/>
        <end position="511"/>
    </location>
</feature>
<feature type="compositionally biased region" description="Basic and acidic residues" evidence="1">
    <location>
        <begin position="20"/>
        <end position="33"/>
    </location>
</feature>
<name>A0AAN5CYN0_9BILA</name>
<evidence type="ECO:0000313" key="2">
    <source>
        <dbReference type="EMBL" id="GMR53089.1"/>
    </source>
</evidence>
<dbReference type="PANTHER" id="PTHR46342:SF1">
    <property type="entry name" value="ALPHA-CATULIN"/>
    <property type="match status" value="1"/>
</dbReference>
<feature type="compositionally biased region" description="Low complexity" evidence="1">
    <location>
        <begin position="10"/>
        <end position="19"/>
    </location>
</feature>
<sequence length="651" mass="73336">GVDSDDESSRLSSQLSSDSLSRHDDPMSYSREQRARLLRDVRATRMKMRSTEEVLQLDCSLDDLSSSLRSQFDQLVRREKTHAATVYNIVINSLTSFFARNEGEGSVESRMADFLSSRFVSSSTKTRCALEDETRGMEEVMVEVTSMILLQMYCVLHSTEKEKIDKMEIVKKLRHVYIHNCASAQKAVLEEDVTDVFGTSLPLYIYDLFVELGVEDHMPVDLEEAVETARRDKSLSVSSTVSPANDSPPQVSSPKEEPEKVRNGHKPSLSSRLEAMLDEFLDEDEPSSERSNQSQAGRRKAALPSQNKTLKPSLSSGLDALLEELNEDEDPASERGMQSQSGKSQGIKRKAPPSTPNKDERRPRRRVFVPETPDEKNAEKEEGRRTRSQMKEDIKAVVKQTPMDKIKVRRSTRGGRLTEIIKTAENSPSLTGGVASSLRSRVKEGDRRASLRNGGIALFKDTKSTSREEFMSANREKGEKKSRVRVNLSAKLDTPSRGDEKEERRMKKKRNADGHIASLLLDSDAMSKYKKRMKETVAEGSKADDTEVFYGRMSNRVGLFDDRHEKEEAKVVYNRAGRVVYSPSCVFVAHTLLNVHNKTPLLPSKPSTSSAEFKLNRLVRPASKGNRLKLKKLKERLSLSSPRKEVKKESI</sequence>
<dbReference type="EMBL" id="BTRK01000005">
    <property type="protein sequence ID" value="GMR53089.1"/>
    <property type="molecule type" value="Genomic_DNA"/>
</dbReference>
<feature type="compositionally biased region" description="Basic and acidic residues" evidence="1">
    <location>
        <begin position="373"/>
        <end position="405"/>
    </location>
</feature>
<feature type="region of interest" description="Disordered" evidence="1">
    <location>
        <begin position="228"/>
        <end position="270"/>
    </location>
</feature>
<feature type="compositionally biased region" description="Polar residues" evidence="1">
    <location>
        <begin position="235"/>
        <end position="253"/>
    </location>
</feature>
<feature type="region of interest" description="Disordered" evidence="1">
    <location>
        <begin position="328"/>
        <end position="405"/>
    </location>
</feature>
<gene>
    <name evidence="2" type="ORF">PMAYCL1PPCAC_23284</name>
</gene>
<evidence type="ECO:0008006" key="4">
    <source>
        <dbReference type="Google" id="ProtNLM"/>
    </source>
</evidence>
<feature type="compositionally biased region" description="Polar residues" evidence="1">
    <location>
        <begin position="304"/>
        <end position="314"/>
    </location>
</feature>
<reference evidence="3" key="1">
    <citation type="submission" date="2022-10" db="EMBL/GenBank/DDBJ databases">
        <title>Genome assembly of Pristionchus species.</title>
        <authorList>
            <person name="Yoshida K."/>
            <person name="Sommer R.J."/>
        </authorList>
    </citation>
    <scope>NUCLEOTIDE SEQUENCE [LARGE SCALE GENOMIC DNA]</scope>
    <source>
        <strain evidence="3">RS5460</strain>
    </source>
</reference>
<feature type="non-terminal residue" evidence="2">
    <location>
        <position position="1"/>
    </location>
</feature>
<protein>
    <recommendedName>
        <fullName evidence="4">Treslin</fullName>
    </recommendedName>
</protein>
<dbReference type="Proteomes" id="UP001328107">
    <property type="component" value="Unassembled WGS sequence"/>
</dbReference>
<evidence type="ECO:0000256" key="1">
    <source>
        <dbReference type="SAM" id="MobiDB-lite"/>
    </source>
</evidence>
<evidence type="ECO:0000313" key="3">
    <source>
        <dbReference type="Proteomes" id="UP001328107"/>
    </source>
</evidence>
<dbReference type="GO" id="GO:0007266">
    <property type="term" value="P:Rho protein signal transduction"/>
    <property type="evidence" value="ECO:0007669"/>
    <property type="project" value="InterPro"/>
</dbReference>